<accession>A0A0A9C823</accession>
<reference evidence="1" key="2">
    <citation type="journal article" date="2015" name="Data Brief">
        <title>Shoot transcriptome of the giant reed, Arundo donax.</title>
        <authorList>
            <person name="Barrero R.A."/>
            <person name="Guerrero F.D."/>
            <person name="Moolhuijzen P."/>
            <person name="Goolsby J.A."/>
            <person name="Tidwell J."/>
            <person name="Bellgard S.E."/>
            <person name="Bellgard M.I."/>
        </authorList>
    </citation>
    <scope>NUCLEOTIDE SEQUENCE</scope>
    <source>
        <tissue evidence="1">Shoot tissue taken approximately 20 cm above the soil surface</tissue>
    </source>
</reference>
<dbReference type="EMBL" id="GBRH01225431">
    <property type="protein sequence ID" value="JAD72464.1"/>
    <property type="molecule type" value="Transcribed_RNA"/>
</dbReference>
<sequence length="15" mass="1767">MVAPRRSGRARRPEQ</sequence>
<protein>
    <submittedName>
        <fullName evidence="1">Uncharacterized protein</fullName>
    </submittedName>
</protein>
<reference evidence="1" key="1">
    <citation type="submission" date="2014-09" db="EMBL/GenBank/DDBJ databases">
        <authorList>
            <person name="Magalhaes I.L.F."/>
            <person name="Oliveira U."/>
            <person name="Santos F.R."/>
            <person name="Vidigal T.H.D.A."/>
            <person name="Brescovit A.D."/>
            <person name="Santos A.J."/>
        </authorList>
    </citation>
    <scope>NUCLEOTIDE SEQUENCE</scope>
    <source>
        <tissue evidence="1">Shoot tissue taken approximately 20 cm above the soil surface</tissue>
    </source>
</reference>
<organism evidence="1">
    <name type="scientific">Arundo donax</name>
    <name type="common">Giant reed</name>
    <name type="synonym">Donax arundinaceus</name>
    <dbReference type="NCBI Taxonomy" id="35708"/>
    <lineage>
        <taxon>Eukaryota</taxon>
        <taxon>Viridiplantae</taxon>
        <taxon>Streptophyta</taxon>
        <taxon>Embryophyta</taxon>
        <taxon>Tracheophyta</taxon>
        <taxon>Spermatophyta</taxon>
        <taxon>Magnoliopsida</taxon>
        <taxon>Liliopsida</taxon>
        <taxon>Poales</taxon>
        <taxon>Poaceae</taxon>
        <taxon>PACMAD clade</taxon>
        <taxon>Arundinoideae</taxon>
        <taxon>Arundineae</taxon>
        <taxon>Arundo</taxon>
    </lineage>
</organism>
<proteinExistence type="predicted"/>
<evidence type="ECO:0000313" key="1">
    <source>
        <dbReference type="EMBL" id="JAD72464.1"/>
    </source>
</evidence>
<name>A0A0A9C823_ARUDO</name>